<sequence length="84" mass="9194">MAKSSSNIKKAGARVKINRIKAVLLELDVSQKDLAEKIGLSLNSVARFCNNHGQPTLSNLRKIALALEVNIQTLLEPTPEKKTN</sequence>
<reference evidence="3" key="1">
    <citation type="submission" date="2017-01" db="EMBL/GenBank/DDBJ databases">
        <authorList>
            <person name="Varghese N."/>
            <person name="Submissions S."/>
        </authorList>
    </citation>
    <scope>NUCLEOTIDE SEQUENCE [LARGE SCALE GENOMIC DNA]</scope>
    <source>
        <strain evidence="3">DSM 21054</strain>
    </source>
</reference>
<proteinExistence type="predicted"/>
<dbReference type="Gene3D" id="1.10.260.40">
    <property type="entry name" value="lambda repressor-like DNA-binding domains"/>
    <property type="match status" value="1"/>
</dbReference>
<dbReference type="InterPro" id="IPR010982">
    <property type="entry name" value="Lambda_DNA-bd_dom_sf"/>
</dbReference>
<dbReference type="EMBL" id="FTOR01000013">
    <property type="protein sequence ID" value="SIT33798.1"/>
    <property type="molecule type" value="Genomic_DNA"/>
</dbReference>
<dbReference type="GO" id="GO:0003677">
    <property type="term" value="F:DNA binding"/>
    <property type="evidence" value="ECO:0007669"/>
    <property type="project" value="UniProtKB-KW"/>
</dbReference>
<dbReference type="Pfam" id="PF01381">
    <property type="entry name" value="HTH_3"/>
    <property type="match status" value="1"/>
</dbReference>
<keyword evidence="3" id="KW-1185">Reference proteome</keyword>
<dbReference type="RefSeq" id="WP_076382407.1">
    <property type="nucleotide sequence ID" value="NZ_AP017422.1"/>
</dbReference>
<dbReference type="AlphaFoldDB" id="A0A1N7RF57"/>
<gene>
    <name evidence="2" type="ORF">SAMN05421788_113128</name>
</gene>
<evidence type="ECO:0000259" key="1">
    <source>
        <dbReference type="PROSITE" id="PS50943"/>
    </source>
</evidence>
<accession>A0A1N7RF57</accession>
<evidence type="ECO:0000313" key="2">
    <source>
        <dbReference type="EMBL" id="SIT33798.1"/>
    </source>
</evidence>
<keyword evidence="2" id="KW-0238">DNA-binding</keyword>
<organism evidence="2 3">
    <name type="scientific">Filimonas lacunae</name>
    <dbReference type="NCBI Taxonomy" id="477680"/>
    <lineage>
        <taxon>Bacteria</taxon>
        <taxon>Pseudomonadati</taxon>
        <taxon>Bacteroidota</taxon>
        <taxon>Chitinophagia</taxon>
        <taxon>Chitinophagales</taxon>
        <taxon>Chitinophagaceae</taxon>
        <taxon>Filimonas</taxon>
    </lineage>
</organism>
<dbReference type="PROSITE" id="PS50943">
    <property type="entry name" value="HTH_CROC1"/>
    <property type="match status" value="1"/>
</dbReference>
<protein>
    <submittedName>
        <fullName evidence="2">DNA-binding transcriptional regulator, XRE family</fullName>
    </submittedName>
</protein>
<dbReference type="Proteomes" id="UP000186917">
    <property type="component" value="Unassembled WGS sequence"/>
</dbReference>
<name>A0A1N7RF57_9BACT</name>
<feature type="domain" description="HTH cro/C1-type" evidence="1">
    <location>
        <begin position="20"/>
        <end position="74"/>
    </location>
</feature>
<dbReference type="SUPFAM" id="SSF47413">
    <property type="entry name" value="lambda repressor-like DNA-binding domains"/>
    <property type="match status" value="1"/>
</dbReference>
<dbReference type="InterPro" id="IPR001387">
    <property type="entry name" value="Cro/C1-type_HTH"/>
</dbReference>
<dbReference type="CDD" id="cd00093">
    <property type="entry name" value="HTH_XRE"/>
    <property type="match status" value="1"/>
</dbReference>
<evidence type="ECO:0000313" key="3">
    <source>
        <dbReference type="Proteomes" id="UP000186917"/>
    </source>
</evidence>
<dbReference type="OrthoDB" id="7865033at2"/>
<dbReference type="SMART" id="SM00530">
    <property type="entry name" value="HTH_XRE"/>
    <property type="match status" value="1"/>
</dbReference>